<evidence type="ECO:0000313" key="1">
    <source>
        <dbReference type="EMBL" id="MEK7950511.1"/>
    </source>
</evidence>
<dbReference type="EMBL" id="JBBUKT010000003">
    <property type="protein sequence ID" value="MEK7950511.1"/>
    <property type="molecule type" value="Genomic_DNA"/>
</dbReference>
<sequence>MKSAAAYSDFSVSAIESALRLGQLDSRTVKIKGERKARRIKREWLDKWIEGEPVESVGTLAEQIAREVVRLMREA</sequence>
<reference evidence="1 2" key="1">
    <citation type="submission" date="2024-04" db="EMBL/GenBank/DDBJ databases">
        <title>Luteolibacter sp. isolated from soil.</title>
        <authorList>
            <person name="An J."/>
        </authorList>
    </citation>
    <scope>NUCLEOTIDE SEQUENCE [LARGE SCALE GENOMIC DNA]</scope>
    <source>
        <strain evidence="1 2">Y139</strain>
    </source>
</reference>
<gene>
    <name evidence="1" type="ORF">WKV53_08390</name>
</gene>
<evidence type="ECO:0008006" key="3">
    <source>
        <dbReference type="Google" id="ProtNLM"/>
    </source>
</evidence>
<name>A0ABU9ASC0_9BACT</name>
<keyword evidence="2" id="KW-1185">Reference proteome</keyword>
<comment type="caution">
    <text evidence="1">The sequence shown here is derived from an EMBL/GenBank/DDBJ whole genome shotgun (WGS) entry which is preliminary data.</text>
</comment>
<evidence type="ECO:0000313" key="2">
    <source>
        <dbReference type="Proteomes" id="UP001371305"/>
    </source>
</evidence>
<dbReference type="Proteomes" id="UP001371305">
    <property type="component" value="Unassembled WGS sequence"/>
</dbReference>
<dbReference type="RefSeq" id="WP_341404120.1">
    <property type="nucleotide sequence ID" value="NZ_JBBUKT010000003.1"/>
</dbReference>
<protein>
    <recommendedName>
        <fullName evidence="3">DNA-binding protein</fullName>
    </recommendedName>
</protein>
<accession>A0ABU9ASC0</accession>
<proteinExistence type="predicted"/>
<organism evidence="1 2">
    <name type="scientific">Luteolibacter soli</name>
    <dbReference type="NCBI Taxonomy" id="3135280"/>
    <lineage>
        <taxon>Bacteria</taxon>
        <taxon>Pseudomonadati</taxon>
        <taxon>Verrucomicrobiota</taxon>
        <taxon>Verrucomicrobiia</taxon>
        <taxon>Verrucomicrobiales</taxon>
        <taxon>Verrucomicrobiaceae</taxon>
        <taxon>Luteolibacter</taxon>
    </lineage>
</organism>